<evidence type="ECO:0000313" key="4">
    <source>
        <dbReference type="Proteomes" id="UP000000271"/>
    </source>
</evidence>
<evidence type="ECO:0000256" key="2">
    <source>
        <dbReference type="SAM" id="Phobius"/>
    </source>
</evidence>
<keyword evidence="4" id="KW-1185">Reference proteome</keyword>
<feature type="transmembrane region" description="Helical" evidence="2">
    <location>
        <begin position="88"/>
        <end position="114"/>
    </location>
</feature>
<dbReference type="EMBL" id="CP001791">
    <property type="protein sequence ID" value="ADI00616.1"/>
    <property type="molecule type" value="Genomic_DNA"/>
</dbReference>
<keyword evidence="2" id="KW-0812">Transmembrane</keyword>
<dbReference type="HOGENOM" id="CLU_1773673_0_0_9"/>
<evidence type="ECO:0000313" key="3">
    <source>
        <dbReference type="EMBL" id="ADI00616.1"/>
    </source>
</evidence>
<dbReference type="InterPro" id="IPR024596">
    <property type="entry name" value="RNApol_su_b/EpuA"/>
</dbReference>
<reference evidence="3" key="1">
    <citation type="submission" date="2009-10" db="EMBL/GenBank/DDBJ databases">
        <title>Complete sequence of Bacillus selenitireducens MLS10.</title>
        <authorList>
            <consortium name="US DOE Joint Genome Institute"/>
            <person name="Lucas S."/>
            <person name="Copeland A."/>
            <person name="Lapidus A."/>
            <person name="Glavina del Rio T."/>
            <person name="Dalin E."/>
            <person name="Tice H."/>
            <person name="Bruce D."/>
            <person name="Goodwin L."/>
            <person name="Pitluck S."/>
            <person name="Sims D."/>
            <person name="Brettin T."/>
            <person name="Detter J.C."/>
            <person name="Han C."/>
            <person name="Larimer F."/>
            <person name="Land M."/>
            <person name="Hauser L."/>
            <person name="Kyrpides N."/>
            <person name="Ovchinnikova G."/>
            <person name="Stolz J."/>
        </authorList>
    </citation>
    <scope>NUCLEOTIDE SEQUENCE [LARGE SCALE GENOMIC DNA]</scope>
    <source>
        <strain evidence="3">MLS10</strain>
    </source>
</reference>
<accession>D6Y0P8</accession>
<dbReference type="AlphaFoldDB" id="D6Y0P8"/>
<name>D6Y0P8_BACIE</name>
<feature type="region of interest" description="Disordered" evidence="1">
    <location>
        <begin position="1"/>
        <end position="79"/>
    </location>
</feature>
<proteinExistence type="predicted"/>
<dbReference type="Proteomes" id="UP000000271">
    <property type="component" value="Chromosome"/>
</dbReference>
<gene>
    <name evidence="3" type="ordered locus">Bsel_3134</name>
</gene>
<organism evidence="3 4">
    <name type="scientific">Bacillus selenitireducens (strain ATCC 700615 / DSM 15326 / MLS10)</name>
    <dbReference type="NCBI Taxonomy" id="439292"/>
    <lineage>
        <taxon>Bacteria</taxon>
        <taxon>Bacillati</taxon>
        <taxon>Bacillota</taxon>
        <taxon>Bacilli</taxon>
        <taxon>Bacillales</taxon>
        <taxon>Bacillaceae</taxon>
        <taxon>Salisediminibacterium</taxon>
    </lineage>
</organism>
<dbReference type="eggNOG" id="ENOG5033DQZ">
    <property type="taxonomic scope" value="Bacteria"/>
</dbReference>
<protein>
    <recommendedName>
        <fullName evidence="5">DNA-directed RNA polymerase subunit beta</fullName>
    </recommendedName>
</protein>
<dbReference type="Pfam" id="PF11772">
    <property type="entry name" value="EpuA"/>
    <property type="match status" value="1"/>
</dbReference>
<dbReference type="KEGG" id="bse:Bsel_3134"/>
<evidence type="ECO:0008006" key="5">
    <source>
        <dbReference type="Google" id="ProtNLM"/>
    </source>
</evidence>
<feature type="compositionally biased region" description="Basic and acidic residues" evidence="1">
    <location>
        <begin position="21"/>
        <end position="31"/>
    </location>
</feature>
<feature type="compositionally biased region" description="Basic and acidic residues" evidence="1">
    <location>
        <begin position="51"/>
        <end position="62"/>
    </location>
</feature>
<evidence type="ECO:0000256" key="1">
    <source>
        <dbReference type="SAM" id="MobiDB-lite"/>
    </source>
</evidence>
<dbReference type="STRING" id="439292.Bsel_3134"/>
<keyword evidence="2" id="KW-1133">Transmembrane helix</keyword>
<dbReference type="RefSeq" id="WP_013174020.1">
    <property type="nucleotide sequence ID" value="NC_014219.1"/>
</dbReference>
<keyword evidence="2" id="KW-0472">Membrane</keyword>
<sequence>MSPKEQNNDNGVRKSNGSTKPMERVARDHTGIKQFRPDPLNAPDQKETEEETRLRSKDHEEQSRDEDGEDGKKKRKRKKKYRMRRFPIILRVLIILALTAGAVLLGAMVGYGIVGDGGDYMDVLDPETWWYIHDIIFQDTEFERER</sequence>
<feature type="compositionally biased region" description="Polar residues" evidence="1">
    <location>
        <begin position="1"/>
        <end position="19"/>
    </location>
</feature>